<protein>
    <submittedName>
        <fullName evidence="9">Uncharacterized protein</fullName>
    </submittedName>
</protein>
<dbReference type="InterPro" id="IPR022357">
    <property type="entry name" value="MIP_CS"/>
</dbReference>
<dbReference type="Proteomes" id="UP000092444">
    <property type="component" value="Unassembled WGS sequence"/>
</dbReference>
<dbReference type="SUPFAM" id="SSF81338">
    <property type="entry name" value="Aquaporin-like"/>
    <property type="match status" value="2"/>
</dbReference>
<name>A0A1B0G800_GLOMM</name>
<feature type="transmembrane region" description="Helical" evidence="8">
    <location>
        <begin position="290"/>
        <end position="315"/>
    </location>
</feature>
<dbReference type="PRINTS" id="PR00783">
    <property type="entry name" value="MINTRINSICP"/>
</dbReference>
<feature type="transmembrane region" description="Helical" evidence="8">
    <location>
        <begin position="49"/>
        <end position="71"/>
    </location>
</feature>
<evidence type="ECO:0000256" key="2">
    <source>
        <dbReference type="ARBA" id="ARBA00006175"/>
    </source>
</evidence>
<feature type="transmembrane region" description="Helical" evidence="8">
    <location>
        <begin position="173"/>
        <end position="192"/>
    </location>
</feature>
<feature type="transmembrane region" description="Helical" evidence="8">
    <location>
        <begin position="213"/>
        <end position="233"/>
    </location>
</feature>
<evidence type="ECO:0000256" key="8">
    <source>
        <dbReference type="SAM" id="Phobius"/>
    </source>
</evidence>
<proteinExistence type="inferred from homology"/>
<feature type="transmembrane region" description="Helical" evidence="8">
    <location>
        <begin position="411"/>
        <end position="428"/>
    </location>
</feature>
<feature type="transmembrane region" description="Helical" evidence="8">
    <location>
        <begin position="370"/>
        <end position="391"/>
    </location>
</feature>
<dbReference type="PROSITE" id="PS00221">
    <property type="entry name" value="MIP"/>
    <property type="match status" value="1"/>
</dbReference>
<evidence type="ECO:0000313" key="10">
    <source>
        <dbReference type="Proteomes" id="UP000092444"/>
    </source>
</evidence>
<keyword evidence="3 7" id="KW-0813">Transport</keyword>
<dbReference type="EnsemblMetazoa" id="GMOY009439-RA">
    <property type="protein sequence ID" value="GMOY009439-PA"/>
    <property type="gene ID" value="GMOY009439"/>
</dbReference>
<dbReference type="EMBL" id="CCAG010010584">
    <property type="status" value="NOT_ANNOTATED_CDS"/>
    <property type="molecule type" value="Genomic_DNA"/>
</dbReference>
<dbReference type="GO" id="GO:0015267">
    <property type="term" value="F:channel activity"/>
    <property type="evidence" value="ECO:0007669"/>
    <property type="project" value="InterPro"/>
</dbReference>
<evidence type="ECO:0000256" key="7">
    <source>
        <dbReference type="RuleBase" id="RU000477"/>
    </source>
</evidence>
<dbReference type="PANTHER" id="PTHR19139:SF270">
    <property type="entry name" value="ENTOMOGLYCEROPORIN 1-RELATED"/>
    <property type="match status" value="1"/>
</dbReference>
<dbReference type="PhylomeDB" id="A0A1B0G800"/>
<reference evidence="9" key="1">
    <citation type="submission" date="2020-05" db="UniProtKB">
        <authorList>
            <consortium name="EnsemblMetazoa"/>
        </authorList>
    </citation>
    <scope>IDENTIFICATION</scope>
    <source>
        <strain evidence="9">Yale</strain>
    </source>
</reference>
<accession>A0A1B0G800</accession>
<evidence type="ECO:0000256" key="6">
    <source>
        <dbReference type="ARBA" id="ARBA00023136"/>
    </source>
</evidence>
<dbReference type="STRING" id="37546.A0A1B0G800"/>
<evidence type="ECO:0000256" key="4">
    <source>
        <dbReference type="ARBA" id="ARBA00022692"/>
    </source>
</evidence>
<feature type="transmembrane region" description="Helical" evidence="8">
    <location>
        <begin position="91"/>
        <end position="117"/>
    </location>
</feature>
<dbReference type="InterPro" id="IPR034294">
    <property type="entry name" value="Aquaporin_transptr"/>
</dbReference>
<dbReference type="InterPro" id="IPR023271">
    <property type="entry name" value="Aquaporin-like"/>
</dbReference>
<evidence type="ECO:0000313" key="9">
    <source>
        <dbReference type="EnsemblMetazoa" id="GMOY009439-PA"/>
    </source>
</evidence>
<keyword evidence="5 8" id="KW-1133">Transmembrane helix</keyword>
<dbReference type="AlphaFoldDB" id="A0A1B0G800"/>
<dbReference type="InterPro" id="IPR000425">
    <property type="entry name" value="MIP"/>
</dbReference>
<evidence type="ECO:0000256" key="5">
    <source>
        <dbReference type="ARBA" id="ARBA00022989"/>
    </source>
</evidence>
<evidence type="ECO:0000256" key="1">
    <source>
        <dbReference type="ARBA" id="ARBA00004141"/>
    </source>
</evidence>
<feature type="transmembrane region" description="Helical" evidence="8">
    <location>
        <begin position="335"/>
        <end position="358"/>
    </location>
</feature>
<sequence>MQFRWLSREEGWNIFARFVSEVIATFLLIFFGCMGCIKSEYITNDRFALSFHFGGAVLLLVQCCACVSGAHANPAISVAALFYGTLSWPMMFLYILAQVIGATIGYGSLLGIVPRVLRIDPNAKHGLCVATIHPEVHIWQAILLEFFATSTLVLMCCAVWDKRNSNRFDSVSIRFGLAVSSLVYYVGPYTGCSMNPARSLGPAIWNLDFTNHWLYWFSPTLGGIVTAVLWRYVLKEKSFETKEQQEASINVSLVVMMMVQCFGCISGAHINPMITVAACVYDLVSIPLGLVYVCAQILGAMFGYGLLKVFLPAYIMDVAYNDHGFCVTVPAKDITVAQAFGIEFIITSVFVMVCCGIWDPRSATLIDSVALRLGLTVGGLVGVAGSFSGASMNPARSLGPALWHMDFENHWIYWVAPLTSSLLTSYLYKYFFRSTLRPGSVSDI</sequence>
<keyword evidence="6 8" id="KW-0472">Membrane</keyword>
<dbReference type="PANTHER" id="PTHR19139">
    <property type="entry name" value="AQUAPORIN TRANSPORTER"/>
    <property type="match status" value="1"/>
</dbReference>
<dbReference type="Pfam" id="PF00230">
    <property type="entry name" value="MIP"/>
    <property type="match status" value="2"/>
</dbReference>
<feature type="transmembrane region" description="Helical" evidence="8">
    <location>
        <begin position="14"/>
        <end position="37"/>
    </location>
</feature>
<dbReference type="Gene3D" id="1.20.1080.10">
    <property type="entry name" value="Glycerol uptake facilitator protein"/>
    <property type="match status" value="2"/>
</dbReference>
<organism evidence="9 10">
    <name type="scientific">Glossina morsitans morsitans</name>
    <name type="common">Savannah tsetse fly</name>
    <dbReference type="NCBI Taxonomy" id="37546"/>
    <lineage>
        <taxon>Eukaryota</taxon>
        <taxon>Metazoa</taxon>
        <taxon>Ecdysozoa</taxon>
        <taxon>Arthropoda</taxon>
        <taxon>Hexapoda</taxon>
        <taxon>Insecta</taxon>
        <taxon>Pterygota</taxon>
        <taxon>Neoptera</taxon>
        <taxon>Endopterygota</taxon>
        <taxon>Diptera</taxon>
        <taxon>Brachycera</taxon>
        <taxon>Muscomorpha</taxon>
        <taxon>Hippoboscoidea</taxon>
        <taxon>Glossinidae</taxon>
        <taxon>Glossina</taxon>
    </lineage>
</organism>
<keyword evidence="4 7" id="KW-0812">Transmembrane</keyword>
<comment type="subcellular location">
    <subcellularLocation>
        <location evidence="1">Membrane</location>
        <topology evidence="1">Multi-pass membrane protein</topology>
    </subcellularLocation>
</comment>
<dbReference type="GO" id="GO:0005886">
    <property type="term" value="C:plasma membrane"/>
    <property type="evidence" value="ECO:0007669"/>
    <property type="project" value="TreeGrafter"/>
</dbReference>
<comment type="similarity">
    <text evidence="2 7">Belongs to the MIP/aquaporin (TC 1.A.8) family.</text>
</comment>
<feature type="transmembrane region" description="Helical" evidence="8">
    <location>
        <begin position="253"/>
        <end position="278"/>
    </location>
</feature>
<dbReference type="PROSITE" id="PS51257">
    <property type="entry name" value="PROKAR_LIPOPROTEIN"/>
    <property type="match status" value="1"/>
</dbReference>
<keyword evidence="10" id="KW-1185">Reference proteome</keyword>
<evidence type="ECO:0000256" key="3">
    <source>
        <dbReference type="ARBA" id="ARBA00022448"/>
    </source>
</evidence>